<dbReference type="KEGG" id="ztr:MYCGRDRAFT_93163"/>
<dbReference type="OMA" id="AHLFQQP"/>
<dbReference type="eggNOG" id="ENOG502S0PM">
    <property type="taxonomic scope" value="Eukaryota"/>
</dbReference>
<proteinExistence type="predicted"/>
<feature type="compositionally biased region" description="Polar residues" evidence="1">
    <location>
        <begin position="614"/>
        <end position="625"/>
    </location>
</feature>
<feature type="compositionally biased region" description="Low complexity" evidence="1">
    <location>
        <begin position="174"/>
        <end position="201"/>
    </location>
</feature>
<reference evidence="2 3" key="1">
    <citation type="journal article" date="2011" name="PLoS Genet.">
        <title>Finished genome of the fungal wheat pathogen Mycosphaerella graminicola reveals dispensome structure, chromosome plasticity, and stealth pathogenesis.</title>
        <authorList>
            <person name="Goodwin S.B."/>
            <person name="Ben M'barek S."/>
            <person name="Dhillon B."/>
            <person name="Wittenberg A.H.J."/>
            <person name="Crane C.F."/>
            <person name="Hane J.K."/>
            <person name="Foster A.J."/>
            <person name="Van der Lee T.A.J."/>
            <person name="Grimwood J."/>
            <person name="Aerts A."/>
            <person name="Antoniw J."/>
            <person name="Bailey A."/>
            <person name="Bluhm B."/>
            <person name="Bowler J."/>
            <person name="Bristow J."/>
            <person name="van der Burgt A."/>
            <person name="Canto-Canche B."/>
            <person name="Churchill A.C.L."/>
            <person name="Conde-Ferraez L."/>
            <person name="Cools H.J."/>
            <person name="Coutinho P.M."/>
            <person name="Csukai M."/>
            <person name="Dehal P."/>
            <person name="De Wit P."/>
            <person name="Donzelli B."/>
            <person name="van de Geest H.C."/>
            <person name="van Ham R.C.H.J."/>
            <person name="Hammond-Kosack K.E."/>
            <person name="Henrissat B."/>
            <person name="Kilian A."/>
            <person name="Kobayashi A.K."/>
            <person name="Koopmann E."/>
            <person name="Kourmpetis Y."/>
            <person name="Kuzniar A."/>
            <person name="Lindquist E."/>
            <person name="Lombard V."/>
            <person name="Maliepaard C."/>
            <person name="Martins N."/>
            <person name="Mehrabi R."/>
            <person name="Nap J.P.H."/>
            <person name="Ponomarenko A."/>
            <person name="Rudd J.J."/>
            <person name="Salamov A."/>
            <person name="Schmutz J."/>
            <person name="Schouten H.J."/>
            <person name="Shapiro H."/>
            <person name="Stergiopoulos I."/>
            <person name="Torriani S.F.F."/>
            <person name="Tu H."/>
            <person name="de Vries R.P."/>
            <person name="Waalwijk C."/>
            <person name="Ware S.B."/>
            <person name="Wiebenga A."/>
            <person name="Zwiers L.-H."/>
            <person name="Oliver R.P."/>
            <person name="Grigoriev I.V."/>
            <person name="Kema G.H.J."/>
        </authorList>
    </citation>
    <scope>NUCLEOTIDE SEQUENCE [LARGE SCALE GENOMIC DNA]</scope>
    <source>
        <strain evidence="3">CBS 115943 / IPO323</strain>
    </source>
</reference>
<dbReference type="HOGENOM" id="CLU_373848_0_0_1"/>
<gene>
    <name evidence="2" type="ORF">MYCGRDRAFT_93163</name>
</gene>
<feature type="region of interest" description="Disordered" evidence="1">
    <location>
        <begin position="597"/>
        <end position="716"/>
    </location>
</feature>
<feature type="compositionally biased region" description="Polar residues" evidence="1">
    <location>
        <begin position="649"/>
        <end position="675"/>
    </location>
</feature>
<dbReference type="OrthoDB" id="774557at2759"/>
<feature type="compositionally biased region" description="Gly residues" evidence="1">
    <location>
        <begin position="1"/>
        <end position="20"/>
    </location>
</feature>
<feature type="compositionally biased region" description="Low complexity" evidence="1">
    <location>
        <begin position="265"/>
        <end position="277"/>
    </location>
</feature>
<protein>
    <recommendedName>
        <fullName evidence="4">LIM-domain binding protein-domain-containing protein</fullName>
    </recommendedName>
</protein>
<feature type="compositionally biased region" description="Low complexity" evidence="1">
    <location>
        <begin position="210"/>
        <end position="251"/>
    </location>
</feature>
<feature type="compositionally biased region" description="Pro residues" evidence="1">
    <location>
        <begin position="252"/>
        <end position="264"/>
    </location>
</feature>
<evidence type="ECO:0000313" key="2">
    <source>
        <dbReference type="EMBL" id="EGP87645.1"/>
    </source>
</evidence>
<evidence type="ECO:0000313" key="3">
    <source>
        <dbReference type="Proteomes" id="UP000008062"/>
    </source>
</evidence>
<feature type="region of interest" description="Disordered" evidence="1">
    <location>
        <begin position="174"/>
        <end position="277"/>
    </location>
</feature>
<keyword evidence="3" id="KW-1185">Reference proteome</keyword>
<name>F9XBX1_ZYMTI</name>
<accession>F9XBX1</accession>
<dbReference type="AlphaFoldDB" id="F9XBX1"/>
<organism evidence="2 3">
    <name type="scientific">Zymoseptoria tritici (strain CBS 115943 / IPO323)</name>
    <name type="common">Speckled leaf blotch fungus</name>
    <name type="synonym">Septoria tritici</name>
    <dbReference type="NCBI Taxonomy" id="336722"/>
    <lineage>
        <taxon>Eukaryota</taxon>
        <taxon>Fungi</taxon>
        <taxon>Dikarya</taxon>
        <taxon>Ascomycota</taxon>
        <taxon>Pezizomycotina</taxon>
        <taxon>Dothideomycetes</taxon>
        <taxon>Dothideomycetidae</taxon>
        <taxon>Mycosphaerellales</taxon>
        <taxon>Mycosphaerellaceae</taxon>
        <taxon>Zymoseptoria</taxon>
    </lineage>
</organism>
<feature type="region of interest" description="Disordered" evidence="1">
    <location>
        <begin position="1"/>
        <end position="26"/>
    </location>
</feature>
<evidence type="ECO:0008006" key="4">
    <source>
        <dbReference type="Google" id="ProtNLM"/>
    </source>
</evidence>
<dbReference type="EMBL" id="CM001200">
    <property type="protein sequence ID" value="EGP87645.1"/>
    <property type="molecule type" value="Genomic_DNA"/>
</dbReference>
<dbReference type="InParanoid" id="F9XBX1"/>
<feature type="compositionally biased region" description="Low complexity" evidence="1">
    <location>
        <begin position="601"/>
        <end position="613"/>
    </location>
</feature>
<dbReference type="GeneID" id="13393936"/>
<dbReference type="InterPro" id="IPR029005">
    <property type="entry name" value="LIM-bd/SEUSS"/>
</dbReference>
<feature type="compositionally biased region" description="Low complexity" evidence="1">
    <location>
        <begin position="676"/>
        <end position="693"/>
    </location>
</feature>
<dbReference type="Pfam" id="PF01803">
    <property type="entry name" value="LIM_bind"/>
    <property type="match status" value="1"/>
</dbReference>
<sequence length="828" mass="91528">MGMQPGAGGMGPGGMGGQHPGSGMAMQAQMGGQTMAGGAPNAQAMSHMTPQQMQQQQQQAHIAAQSTLYLHRRNQDATNKVNSVQANPQFAMQQYQIRQRQAQMMQQHQQQQAANGMMNMQQQGMLSQAQMAQLQQNQQQAMQAGVQLPPHMQQQIQLQQQRLAAQQHAQAQQAQAQQQQQNQMAQQMAMQHANSQQSNPGQPGPPNPQPSQGQSQIPQQGRPPSRIANPNEQAQQSGQPQQHAPQQGQPNQPQPQQNPQPGQPANPQQQQAQQQQAQQQQAQQQQLTQQQQMQRQQQIQMLQRQQTIRQMQAQAQSQGQQQQAAQGGMFILRLMNFSDHLSNFVTSNGKDIAMWHNFVDRHFAADGRLVHSFDDNSNPGANGRGKIFEVLRPTLPRYFCTYFESGASALRLHTEHAREVPQGNGMHLVTCQNATLSVSYPNGARLDMSGSLHVLFSAGNDTIECFQFATTGTEETLTRAQIEKTLNEHSPTLPIKASPKMTKNKLPKAQQKMQDQQDRLTIDHFPKTPKGTIGITSKVQQFLEIGETMNVMSDLMHYSQEKKMRPDQALEALVAQYDAQSNGQGNPQINLPPNGMRTPSMQNMQMPQNGQQGAFSSPSVSNLNLPMNGMNGSPHMGNNPGNLGAPNMSMPNHTPSPHQSNMAAPQMMPQHSQQGTNSSVASANTSPNVNNNNNKRRRSTVKLEGDDAGGQDGMGNANRVKPSFWAVARMIVIDSSLDYSHLFKTLLCFMCLRPFSVALSGWVMVPRVCVDCSPVLITPIDIRKDALEASARRDAQQIAEHLFQPSYWNFAHTAVTISQTSRLQCHRQ</sequence>
<dbReference type="RefSeq" id="XP_003852669.1">
    <property type="nucleotide sequence ID" value="XM_003852621.1"/>
</dbReference>
<dbReference type="PANTHER" id="PTHR10378">
    <property type="entry name" value="LIM DOMAIN-BINDING PROTEIN"/>
    <property type="match status" value="1"/>
</dbReference>
<evidence type="ECO:0000256" key="1">
    <source>
        <dbReference type="SAM" id="MobiDB-lite"/>
    </source>
</evidence>
<dbReference type="Proteomes" id="UP000008062">
    <property type="component" value="Chromosome 5"/>
</dbReference>